<reference evidence="1 2" key="2">
    <citation type="submission" date="2018-11" db="EMBL/GenBank/DDBJ databases">
        <authorList>
            <consortium name="Pathogen Informatics"/>
        </authorList>
    </citation>
    <scope>NUCLEOTIDE SEQUENCE [LARGE SCALE GENOMIC DNA]</scope>
</reference>
<evidence type="ECO:0000313" key="2">
    <source>
        <dbReference type="Proteomes" id="UP000267606"/>
    </source>
</evidence>
<sequence length="101" mass="11748">MNKVNEQRVTLSPTSDTDVLTDLKLNMHLMKVSSTPDHFQVGFLAAFGTEEIDKIPFYPFPMHFPQFSSQNDKQMLDILISDYTANTLLYYLHKLLFKFNN</sequence>
<accession>A0A183HRJ4</accession>
<dbReference type="Proteomes" id="UP000267606">
    <property type="component" value="Unassembled WGS sequence"/>
</dbReference>
<protein>
    <submittedName>
        <fullName evidence="1 3">Uncharacterized protein</fullName>
    </submittedName>
</protein>
<dbReference type="EMBL" id="UZAJ01013135">
    <property type="protein sequence ID" value="VDO65875.1"/>
    <property type="molecule type" value="Genomic_DNA"/>
</dbReference>
<dbReference type="Gene3D" id="3.15.20.10">
    <property type="entry name" value="Bactericidal permeability-increasing protein, domain 2"/>
    <property type="match status" value="1"/>
</dbReference>
<reference evidence="3" key="1">
    <citation type="submission" date="2016-06" db="UniProtKB">
        <authorList>
            <consortium name="WormBaseParasite"/>
        </authorList>
    </citation>
    <scope>IDENTIFICATION</scope>
</reference>
<evidence type="ECO:0000313" key="3">
    <source>
        <dbReference type="WBParaSite" id="OFLC_0001010501-mRNA-1"/>
    </source>
</evidence>
<proteinExistence type="predicted"/>
<dbReference type="AlphaFoldDB" id="A0A183HRJ4"/>
<gene>
    <name evidence="1" type="ORF">OFLC_LOCUS10107</name>
</gene>
<evidence type="ECO:0000313" key="1">
    <source>
        <dbReference type="EMBL" id="VDO65875.1"/>
    </source>
</evidence>
<name>A0A183HRJ4_9BILA</name>
<dbReference type="WBParaSite" id="OFLC_0001010501-mRNA-1">
    <property type="protein sequence ID" value="OFLC_0001010501-mRNA-1"/>
    <property type="gene ID" value="OFLC_0001010501"/>
</dbReference>
<dbReference type="STRING" id="387005.A0A183HRJ4"/>
<keyword evidence="2" id="KW-1185">Reference proteome</keyword>
<organism evidence="3">
    <name type="scientific">Onchocerca flexuosa</name>
    <dbReference type="NCBI Taxonomy" id="387005"/>
    <lineage>
        <taxon>Eukaryota</taxon>
        <taxon>Metazoa</taxon>
        <taxon>Ecdysozoa</taxon>
        <taxon>Nematoda</taxon>
        <taxon>Chromadorea</taxon>
        <taxon>Rhabditida</taxon>
        <taxon>Spirurina</taxon>
        <taxon>Spiruromorpha</taxon>
        <taxon>Filarioidea</taxon>
        <taxon>Onchocercidae</taxon>
        <taxon>Onchocerca</taxon>
    </lineage>
</organism>